<feature type="domain" description="RNA-binding S4" evidence="6">
    <location>
        <begin position="34"/>
        <end position="93"/>
    </location>
</feature>
<accession>A0A445MXK3</accession>
<evidence type="ECO:0000256" key="2">
    <source>
        <dbReference type="ARBA" id="ARBA00023235"/>
    </source>
</evidence>
<dbReference type="InterPro" id="IPR018496">
    <property type="entry name" value="PsdUridine_synth_RsuA/RluB_CS"/>
</dbReference>
<protein>
    <recommendedName>
        <fullName evidence="4">Pseudouridine synthase</fullName>
        <ecNumber evidence="4">5.4.99.-</ecNumber>
    </recommendedName>
</protein>
<dbReference type="AlphaFoldDB" id="A0A445MXK3"/>
<dbReference type="Gene3D" id="3.10.290.10">
    <property type="entry name" value="RNA-binding S4 domain"/>
    <property type="match status" value="1"/>
</dbReference>
<dbReference type="PANTHER" id="PTHR47683">
    <property type="entry name" value="PSEUDOURIDINE SYNTHASE FAMILY PROTEIN-RELATED"/>
    <property type="match status" value="1"/>
</dbReference>
<reference evidence="7" key="1">
    <citation type="submission" date="2018-01" db="EMBL/GenBank/DDBJ databases">
        <authorList>
            <person name="Regsiter A."/>
            <person name="William W."/>
        </authorList>
    </citation>
    <scope>NUCLEOTIDE SEQUENCE</scope>
    <source>
        <strain evidence="7">TRIP AH-1</strain>
    </source>
</reference>
<dbReference type="GO" id="GO:0003723">
    <property type="term" value="F:RNA binding"/>
    <property type="evidence" value="ECO:0007669"/>
    <property type="project" value="UniProtKB-KW"/>
</dbReference>
<dbReference type="GO" id="GO:0120159">
    <property type="term" value="F:rRNA pseudouridine synthase activity"/>
    <property type="evidence" value="ECO:0007669"/>
    <property type="project" value="UniProtKB-ARBA"/>
</dbReference>
<keyword evidence="3" id="KW-0694">RNA-binding</keyword>
<gene>
    <name evidence="7" type="primary">rluB</name>
    <name evidence="7" type="ORF">PITCH_A2030246</name>
</gene>
<dbReference type="PANTHER" id="PTHR47683:SF2">
    <property type="entry name" value="RNA-BINDING S4 DOMAIN-CONTAINING PROTEIN"/>
    <property type="match status" value="1"/>
</dbReference>
<dbReference type="Pfam" id="PF01479">
    <property type="entry name" value="S4"/>
    <property type="match status" value="1"/>
</dbReference>
<dbReference type="InterPro" id="IPR042092">
    <property type="entry name" value="PsdUridine_s_RsuA/RluB/E/F_cat"/>
</dbReference>
<dbReference type="FunFam" id="3.30.70.1560:FF:000001">
    <property type="entry name" value="Pseudouridine synthase"/>
    <property type="match status" value="1"/>
</dbReference>
<proteinExistence type="inferred from homology"/>
<evidence type="ECO:0000256" key="4">
    <source>
        <dbReference type="RuleBase" id="RU003887"/>
    </source>
</evidence>
<dbReference type="CDD" id="cd02870">
    <property type="entry name" value="PseudoU_synth_RsuA_like"/>
    <property type="match status" value="1"/>
</dbReference>
<evidence type="ECO:0000256" key="5">
    <source>
        <dbReference type="SAM" id="MobiDB-lite"/>
    </source>
</evidence>
<dbReference type="Gene3D" id="3.30.70.1560">
    <property type="entry name" value="Alpha-L RNA-binding motif"/>
    <property type="match status" value="1"/>
</dbReference>
<dbReference type="EC" id="5.4.99.-" evidence="4"/>
<dbReference type="PROSITE" id="PS50889">
    <property type="entry name" value="S4"/>
    <property type="match status" value="1"/>
</dbReference>
<dbReference type="Gene3D" id="3.30.70.580">
    <property type="entry name" value="Pseudouridine synthase I, catalytic domain, N-terminal subdomain"/>
    <property type="match status" value="1"/>
</dbReference>
<dbReference type="SMART" id="SM00363">
    <property type="entry name" value="S4"/>
    <property type="match status" value="1"/>
</dbReference>
<feature type="region of interest" description="Disordered" evidence="5">
    <location>
        <begin position="1"/>
        <end position="26"/>
    </location>
</feature>
<dbReference type="EMBL" id="OJIN01000117">
    <property type="protein sequence ID" value="SPD74102.1"/>
    <property type="molecule type" value="Genomic_DNA"/>
</dbReference>
<sequence>MAMRQSVKKTRKDQIRPVAGSAHAQGGVSTIEPRRINRILSLAGVSSRRNADDLIKSGRITVNGHILAEAGARAIWGADSIKVDGKEIPGPEPRIYLMLNKPFGYVCTLKDPEGRRLVTELLEGITQRLYPAGRLDFDSLGLLLFTNDGELAYRLTHPKYQVPRTYKVTVSGTITDQAIKRLRKGVRLSDGPSGESKATVLKLDNETSTIRMTITQGRSRQVRRMMEAVGYSVVQLKRTGFGTLMLGDLKIGKYRPLENKEIKSLKRMVGLI</sequence>
<dbReference type="GO" id="GO:0000455">
    <property type="term" value="P:enzyme-directed rRNA pseudouridine synthesis"/>
    <property type="evidence" value="ECO:0007669"/>
    <property type="project" value="UniProtKB-ARBA"/>
</dbReference>
<feature type="compositionally biased region" description="Basic residues" evidence="5">
    <location>
        <begin position="1"/>
        <end position="11"/>
    </location>
</feature>
<dbReference type="InterPro" id="IPR050343">
    <property type="entry name" value="RsuA_PseudoU_synthase"/>
</dbReference>
<evidence type="ECO:0000256" key="1">
    <source>
        <dbReference type="ARBA" id="ARBA00008348"/>
    </source>
</evidence>
<dbReference type="SUPFAM" id="SSF55174">
    <property type="entry name" value="Alpha-L RNA-binding motif"/>
    <property type="match status" value="1"/>
</dbReference>
<dbReference type="InterPro" id="IPR036986">
    <property type="entry name" value="S4_RNA-bd_sf"/>
</dbReference>
<name>A0A445MXK3_9BACT</name>
<keyword evidence="2 4" id="KW-0413">Isomerase</keyword>
<evidence type="ECO:0000313" key="7">
    <source>
        <dbReference type="EMBL" id="SPD74102.1"/>
    </source>
</evidence>
<dbReference type="PROSITE" id="PS01149">
    <property type="entry name" value="PSI_RSU"/>
    <property type="match status" value="1"/>
</dbReference>
<dbReference type="SUPFAM" id="SSF55120">
    <property type="entry name" value="Pseudouridine synthase"/>
    <property type="match status" value="1"/>
</dbReference>
<dbReference type="InterPro" id="IPR002942">
    <property type="entry name" value="S4_RNA-bd"/>
</dbReference>
<dbReference type="Pfam" id="PF00849">
    <property type="entry name" value="PseudoU_synth_2"/>
    <property type="match status" value="1"/>
</dbReference>
<dbReference type="InterPro" id="IPR020094">
    <property type="entry name" value="TruA/RsuA/RluB/E/F_N"/>
</dbReference>
<evidence type="ECO:0000256" key="3">
    <source>
        <dbReference type="PROSITE-ProRule" id="PRU00182"/>
    </source>
</evidence>
<comment type="similarity">
    <text evidence="1 4">Belongs to the pseudouridine synthase RsuA family.</text>
</comment>
<dbReference type="InterPro" id="IPR020103">
    <property type="entry name" value="PsdUridine_synth_cat_dom_sf"/>
</dbReference>
<dbReference type="CDD" id="cd00165">
    <property type="entry name" value="S4"/>
    <property type="match status" value="1"/>
</dbReference>
<dbReference type="GO" id="GO:0005829">
    <property type="term" value="C:cytosol"/>
    <property type="evidence" value="ECO:0007669"/>
    <property type="project" value="UniProtKB-ARBA"/>
</dbReference>
<dbReference type="InterPro" id="IPR006145">
    <property type="entry name" value="PsdUridine_synth_RsuA/RluA"/>
</dbReference>
<evidence type="ECO:0000259" key="6">
    <source>
        <dbReference type="SMART" id="SM00363"/>
    </source>
</evidence>
<organism evidence="7">
    <name type="scientific">uncultured Desulfobacterium sp</name>
    <dbReference type="NCBI Taxonomy" id="201089"/>
    <lineage>
        <taxon>Bacteria</taxon>
        <taxon>Pseudomonadati</taxon>
        <taxon>Thermodesulfobacteriota</taxon>
        <taxon>Desulfobacteria</taxon>
        <taxon>Desulfobacterales</taxon>
        <taxon>Desulfobacteriaceae</taxon>
        <taxon>Desulfobacterium</taxon>
        <taxon>environmental samples</taxon>
    </lineage>
</organism>
<dbReference type="NCBIfam" id="TIGR00093">
    <property type="entry name" value="pseudouridine synthase"/>
    <property type="match status" value="1"/>
</dbReference>
<dbReference type="InterPro" id="IPR000748">
    <property type="entry name" value="PsdUridine_synth_RsuA/RluB/E/F"/>
</dbReference>